<organism evidence="5 6">
    <name type="scientific">Cnuella takakiae</name>
    <dbReference type="NCBI Taxonomy" id="1302690"/>
    <lineage>
        <taxon>Bacteria</taxon>
        <taxon>Pseudomonadati</taxon>
        <taxon>Bacteroidota</taxon>
        <taxon>Chitinophagia</taxon>
        <taxon>Chitinophagales</taxon>
        <taxon>Chitinophagaceae</taxon>
        <taxon>Cnuella</taxon>
    </lineage>
</organism>
<dbReference type="STRING" id="1302690.BUE76_21080"/>
<dbReference type="GO" id="GO:0008233">
    <property type="term" value="F:peptidase activity"/>
    <property type="evidence" value="ECO:0007669"/>
    <property type="project" value="InterPro"/>
</dbReference>
<dbReference type="PANTHER" id="PTHR43798:SF33">
    <property type="entry name" value="HYDROLASE, PUTATIVE (AFU_ORTHOLOGUE AFUA_2G14860)-RELATED"/>
    <property type="match status" value="1"/>
</dbReference>
<dbReference type="GO" id="GO:0016020">
    <property type="term" value="C:membrane"/>
    <property type="evidence" value="ECO:0007669"/>
    <property type="project" value="TreeGrafter"/>
</dbReference>
<dbReference type="AlphaFoldDB" id="A0A1M5D4P2"/>
<reference evidence="5 6" key="1">
    <citation type="submission" date="2016-11" db="EMBL/GenBank/DDBJ databases">
        <authorList>
            <person name="Jaros S."/>
            <person name="Januszkiewicz K."/>
            <person name="Wedrychowicz H."/>
        </authorList>
    </citation>
    <scope>NUCLEOTIDE SEQUENCE [LARGE SCALE GENOMIC DNA]</scope>
    <source>
        <strain evidence="5 6">DSM 26897</strain>
    </source>
</reference>
<dbReference type="InterPro" id="IPR050266">
    <property type="entry name" value="AB_hydrolase_sf"/>
</dbReference>
<accession>A0A1M5D4P2</accession>
<dbReference type="InterPro" id="IPR000073">
    <property type="entry name" value="AB_hydrolase_1"/>
</dbReference>
<evidence type="ECO:0000259" key="4">
    <source>
        <dbReference type="Pfam" id="PF00561"/>
    </source>
</evidence>
<feature type="signal peptide" evidence="3">
    <location>
        <begin position="1"/>
        <end position="24"/>
    </location>
</feature>
<dbReference type="Pfam" id="PF00561">
    <property type="entry name" value="Abhydrolase_1"/>
    <property type="match status" value="1"/>
</dbReference>
<comment type="similarity">
    <text evidence="1">Belongs to the peptidase S33 family.</text>
</comment>
<name>A0A1M5D4P2_9BACT</name>
<dbReference type="PANTHER" id="PTHR43798">
    <property type="entry name" value="MONOACYLGLYCEROL LIPASE"/>
    <property type="match status" value="1"/>
</dbReference>
<evidence type="ECO:0000256" key="1">
    <source>
        <dbReference type="ARBA" id="ARBA00010088"/>
    </source>
</evidence>
<keyword evidence="3" id="KW-0732">Signal</keyword>
<sequence length="309" mass="35250">MSKTTLLKPLTLILASLLYLSSFAVDSTFYFTTSDTVRLYVRVAGKGKPCLFVHGGPGSTSYYFEAFPGAAMIEEKMRMIYFDQRGSGRSDSAHNKNYSLQRIEKDLEEIRTALGYKQWAVMGHSFGGIIITSYAAHHPRTVTELYMIHGTVNMQASMSSHLEFGLQEMAITDQIAFRDTNKALNERVWAVHDKLSERNLWYKLMFRNAAEKIINDSVTLSVPRYNRDFASSVWQVPEYWNDFAPLTANIKCPVLVITGRQDYAIGIRHYQSFHFPKQTTVHYIGGHASFQEEPQWFAEKILAFAAQHS</sequence>
<evidence type="ECO:0000313" key="6">
    <source>
        <dbReference type="Proteomes" id="UP000184368"/>
    </source>
</evidence>
<dbReference type="Gene3D" id="3.40.50.1820">
    <property type="entry name" value="alpha/beta hydrolase"/>
    <property type="match status" value="1"/>
</dbReference>
<dbReference type="InterPro" id="IPR029058">
    <property type="entry name" value="AB_hydrolase_fold"/>
</dbReference>
<keyword evidence="2" id="KW-0378">Hydrolase</keyword>
<evidence type="ECO:0000256" key="2">
    <source>
        <dbReference type="ARBA" id="ARBA00022801"/>
    </source>
</evidence>
<proteinExistence type="inferred from homology"/>
<dbReference type="EMBL" id="FQUO01000010">
    <property type="protein sequence ID" value="SHF62053.1"/>
    <property type="molecule type" value="Genomic_DNA"/>
</dbReference>
<protein>
    <submittedName>
        <fullName evidence="5">Proline iminopeptidase</fullName>
    </submittedName>
</protein>
<dbReference type="PRINTS" id="PR00793">
    <property type="entry name" value="PROAMNOPTASE"/>
</dbReference>
<dbReference type="GO" id="GO:0006508">
    <property type="term" value="P:proteolysis"/>
    <property type="evidence" value="ECO:0007669"/>
    <property type="project" value="InterPro"/>
</dbReference>
<evidence type="ECO:0000313" key="5">
    <source>
        <dbReference type="EMBL" id="SHF62053.1"/>
    </source>
</evidence>
<dbReference type="Proteomes" id="UP000184368">
    <property type="component" value="Unassembled WGS sequence"/>
</dbReference>
<dbReference type="InterPro" id="IPR002410">
    <property type="entry name" value="Peptidase_S33"/>
</dbReference>
<feature type="chain" id="PRO_5012115545" evidence="3">
    <location>
        <begin position="25"/>
        <end position="309"/>
    </location>
</feature>
<feature type="domain" description="AB hydrolase-1" evidence="4">
    <location>
        <begin position="51"/>
        <end position="292"/>
    </location>
</feature>
<keyword evidence="6" id="KW-1185">Reference proteome</keyword>
<evidence type="ECO:0000256" key="3">
    <source>
        <dbReference type="SAM" id="SignalP"/>
    </source>
</evidence>
<dbReference type="SUPFAM" id="SSF53474">
    <property type="entry name" value="alpha/beta-Hydrolases"/>
    <property type="match status" value="1"/>
</dbReference>
<gene>
    <name evidence="5" type="ORF">SAMN05444008_11079</name>
</gene>